<comment type="similarity">
    <text evidence="2">Belongs to the acyl-CoA dehydrogenase family.</text>
</comment>
<dbReference type="GO" id="GO:0016491">
    <property type="term" value="F:oxidoreductase activity"/>
    <property type="evidence" value="ECO:0007669"/>
    <property type="project" value="UniProtKB-KW"/>
</dbReference>
<comment type="cofactor">
    <cofactor evidence="1">
        <name>FAD</name>
        <dbReference type="ChEBI" id="CHEBI:57692"/>
    </cofactor>
</comment>
<dbReference type="Gene3D" id="1.20.140.10">
    <property type="entry name" value="Butyryl-CoA Dehydrogenase, subunit A, domain 3"/>
    <property type="match status" value="1"/>
</dbReference>
<proteinExistence type="inferred from homology"/>
<dbReference type="RefSeq" id="WP_376812619.1">
    <property type="nucleotide sequence ID" value="NZ_JBHSDY010000005.1"/>
</dbReference>
<accession>A0ABV8RYX3</accession>
<dbReference type="InterPro" id="IPR009075">
    <property type="entry name" value="AcylCo_DH/oxidase_C"/>
</dbReference>
<dbReference type="Pfam" id="PF02770">
    <property type="entry name" value="Acyl-CoA_dh_M"/>
    <property type="match status" value="1"/>
</dbReference>
<dbReference type="PROSITE" id="PS00072">
    <property type="entry name" value="ACYL_COA_DH_1"/>
    <property type="match status" value="1"/>
</dbReference>
<dbReference type="EMBL" id="JBHSDY010000005">
    <property type="protein sequence ID" value="MFC4298055.1"/>
    <property type="molecule type" value="Genomic_DNA"/>
</dbReference>
<dbReference type="Gene3D" id="1.10.540.10">
    <property type="entry name" value="Acyl-CoA dehydrogenase/oxidase, N-terminal domain"/>
    <property type="match status" value="1"/>
</dbReference>
<evidence type="ECO:0000259" key="6">
    <source>
        <dbReference type="Pfam" id="PF02770"/>
    </source>
</evidence>
<name>A0ABV8RYX3_9BURK</name>
<dbReference type="Gene3D" id="2.40.110.10">
    <property type="entry name" value="Butyryl-CoA Dehydrogenase, subunit A, domain 2"/>
    <property type="match status" value="1"/>
</dbReference>
<dbReference type="InterPro" id="IPR006089">
    <property type="entry name" value="Acyl-CoA_DH_CS"/>
</dbReference>
<feature type="domain" description="Acyl-CoA dehydrogenase/oxidase C-terminal" evidence="5">
    <location>
        <begin position="232"/>
        <end position="381"/>
    </location>
</feature>
<evidence type="ECO:0000256" key="3">
    <source>
        <dbReference type="ARBA" id="ARBA00022630"/>
    </source>
</evidence>
<evidence type="ECO:0000256" key="4">
    <source>
        <dbReference type="ARBA" id="ARBA00022827"/>
    </source>
</evidence>
<dbReference type="Pfam" id="PF02771">
    <property type="entry name" value="Acyl-CoA_dh_N"/>
    <property type="match status" value="1"/>
</dbReference>
<dbReference type="InterPro" id="IPR013786">
    <property type="entry name" value="AcylCoA_DH/ox_N"/>
</dbReference>
<dbReference type="SUPFAM" id="SSF56645">
    <property type="entry name" value="Acyl-CoA dehydrogenase NM domain-like"/>
    <property type="match status" value="1"/>
</dbReference>
<protein>
    <submittedName>
        <fullName evidence="8">Acyl-CoA dehydrogenase family protein</fullName>
        <ecNumber evidence="8">1.-.-.-</ecNumber>
    </submittedName>
</protein>
<sequence>MAYTFEPPLNDVQRMIRESAHVFVNEKVRPIAAELDETERYPAELYQEMAQLGMLGLTVPEAHGGVGAGALAYAVLMEELGRGYASVADQCGLVELVGSLLSEHGTPEQRERYLTPLLRGEKRCAYAITEAGAGSDVSGIRCTATRTDSGWSLSGEKLWIHNAPVADFAVVLARSDIELGKRGMSIFIVDRDLPGYTAGPREHKMGQRASPLGPLSFDAVPLAEDALLGTQGQGFKMMMSVLDKGRVGIASLAVGIVRAALEASIDYARIRRQFDQPIAGFQAVQWMLADMAKAAHAARLMVHAAADKMDRGERASVEASMAKCFAGDAAVEHTANAIQIHGGMGYTRGIEVERLYRDAKITQIYEGTNQIQRMIIARALLS</sequence>
<dbReference type="EC" id="1.-.-.-" evidence="8"/>
<keyword evidence="8" id="KW-0560">Oxidoreductase</keyword>
<dbReference type="PIRSF" id="PIRSF016578">
    <property type="entry name" value="HsaA"/>
    <property type="match status" value="1"/>
</dbReference>
<keyword evidence="4" id="KW-0274">FAD</keyword>
<reference evidence="9" key="1">
    <citation type="journal article" date="2019" name="Int. J. Syst. Evol. Microbiol.">
        <title>The Global Catalogue of Microorganisms (GCM) 10K type strain sequencing project: providing services to taxonomists for standard genome sequencing and annotation.</title>
        <authorList>
            <consortium name="The Broad Institute Genomics Platform"/>
            <consortium name="The Broad Institute Genome Sequencing Center for Infectious Disease"/>
            <person name="Wu L."/>
            <person name="Ma J."/>
        </authorList>
    </citation>
    <scope>NUCLEOTIDE SEQUENCE [LARGE SCALE GENOMIC DNA]</scope>
    <source>
        <strain evidence="9">CGMCC 1.19029</strain>
    </source>
</reference>
<comment type="caution">
    <text evidence="8">The sequence shown here is derived from an EMBL/GenBank/DDBJ whole genome shotgun (WGS) entry which is preliminary data.</text>
</comment>
<gene>
    <name evidence="8" type="ORF">ACFO0J_08380</name>
</gene>
<feature type="domain" description="Acyl-CoA dehydrogenase/oxidase N-terminal" evidence="7">
    <location>
        <begin position="11"/>
        <end position="121"/>
    </location>
</feature>
<keyword evidence="3" id="KW-0285">Flavoprotein</keyword>
<evidence type="ECO:0000313" key="9">
    <source>
        <dbReference type="Proteomes" id="UP001595756"/>
    </source>
</evidence>
<dbReference type="PANTHER" id="PTHR43884:SF12">
    <property type="entry name" value="ISOVALERYL-COA DEHYDROGENASE, MITOCHONDRIAL-RELATED"/>
    <property type="match status" value="1"/>
</dbReference>
<dbReference type="InterPro" id="IPR036250">
    <property type="entry name" value="AcylCo_DH-like_C"/>
</dbReference>
<organism evidence="8 9">
    <name type="scientific">Castellaniella hirudinis</name>
    <dbReference type="NCBI Taxonomy" id="1144617"/>
    <lineage>
        <taxon>Bacteria</taxon>
        <taxon>Pseudomonadati</taxon>
        <taxon>Pseudomonadota</taxon>
        <taxon>Betaproteobacteria</taxon>
        <taxon>Burkholderiales</taxon>
        <taxon>Alcaligenaceae</taxon>
        <taxon>Castellaniella</taxon>
    </lineage>
</organism>
<evidence type="ECO:0000256" key="2">
    <source>
        <dbReference type="ARBA" id="ARBA00009347"/>
    </source>
</evidence>
<evidence type="ECO:0000313" key="8">
    <source>
        <dbReference type="EMBL" id="MFC4298055.1"/>
    </source>
</evidence>
<evidence type="ECO:0000259" key="7">
    <source>
        <dbReference type="Pfam" id="PF02771"/>
    </source>
</evidence>
<evidence type="ECO:0000256" key="1">
    <source>
        <dbReference type="ARBA" id="ARBA00001974"/>
    </source>
</evidence>
<dbReference type="InterPro" id="IPR046373">
    <property type="entry name" value="Acyl-CoA_Oxase/DH_mid-dom_sf"/>
</dbReference>
<dbReference type="InterPro" id="IPR006091">
    <property type="entry name" value="Acyl-CoA_Oxase/DH_mid-dom"/>
</dbReference>
<dbReference type="InterPro" id="IPR009100">
    <property type="entry name" value="AcylCoA_DH/oxidase_NM_dom_sf"/>
</dbReference>
<dbReference type="SUPFAM" id="SSF47203">
    <property type="entry name" value="Acyl-CoA dehydrogenase C-terminal domain-like"/>
    <property type="match status" value="1"/>
</dbReference>
<dbReference type="Proteomes" id="UP001595756">
    <property type="component" value="Unassembled WGS sequence"/>
</dbReference>
<dbReference type="InterPro" id="IPR037069">
    <property type="entry name" value="AcylCoA_DH/ox_N_sf"/>
</dbReference>
<evidence type="ECO:0000259" key="5">
    <source>
        <dbReference type="Pfam" id="PF00441"/>
    </source>
</evidence>
<dbReference type="Pfam" id="PF00441">
    <property type="entry name" value="Acyl-CoA_dh_1"/>
    <property type="match status" value="1"/>
</dbReference>
<dbReference type="PANTHER" id="PTHR43884">
    <property type="entry name" value="ACYL-COA DEHYDROGENASE"/>
    <property type="match status" value="1"/>
</dbReference>
<feature type="domain" description="Acyl-CoA oxidase/dehydrogenase middle" evidence="6">
    <location>
        <begin position="125"/>
        <end position="220"/>
    </location>
</feature>
<keyword evidence="9" id="KW-1185">Reference proteome</keyword>